<dbReference type="GO" id="GO:0030594">
    <property type="term" value="F:neurotransmitter receptor activity"/>
    <property type="evidence" value="ECO:0007669"/>
    <property type="project" value="TreeGrafter"/>
</dbReference>
<proteinExistence type="predicted"/>
<dbReference type="SUPFAM" id="SSF81321">
    <property type="entry name" value="Family A G protein-coupled receptor-like"/>
    <property type="match status" value="1"/>
</dbReference>
<evidence type="ECO:0000256" key="7">
    <source>
        <dbReference type="ARBA" id="ARBA00023170"/>
    </source>
</evidence>
<dbReference type="Proteomes" id="UP001152795">
    <property type="component" value="Unassembled WGS sequence"/>
</dbReference>
<dbReference type="Pfam" id="PF00001">
    <property type="entry name" value="7tm_1"/>
    <property type="match status" value="2"/>
</dbReference>
<dbReference type="GO" id="GO:0005886">
    <property type="term" value="C:plasma membrane"/>
    <property type="evidence" value="ECO:0007669"/>
    <property type="project" value="UniProtKB-SubCell"/>
</dbReference>
<dbReference type="PANTHER" id="PTHR24247:SF202">
    <property type="entry name" value="5-HYDROXYTRYPTAMINE RECEPTOR 1"/>
    <property type="match status" value="1"/>
</dbReference>
<comment type="subcellular location">
    <subcellularLocation>
        <location evidence="1">Cell membrane</location>
        <topology evidence="1">Multi-pass membrane protein</topology>
    </subcellularLocation>
</comment>
<sequence length="350" mass="39236">MELINQTLVNGSSGQRGGIKTTVEFTTDRILTILTLSVFIPCIIAGNSLVIAAVFRTRQLRSVTNIFVTSLAVTDGIVGAVCLPIYMAFMIKGKMWFYFNHPDFQQAWIGLDTITGVTLIVHLMDISIDRYTCIHYPFTYRKLMSRRKSGVLIAFSWLYAFFNYSLTHIPDLSPTTRILVLTVIAYLVPLCVTIAAYVSIARVAGRQVRRIKGLENDNKSTLAFFLKEVKAAGVLAAVVFAFILCWSGTFIMNIKFVICRHCSSCDCAEPTSEVINAVKMLQYSSSLLDPLIYASLHKDFRKAIKKILCGRSRNNGLLLSGTSSMNTRSMRFTTQDSDNYEEMKLQEKTT</sequence>
<dbReference type="GO" id="GO:0030425">
    <property type="term" value="C:dendrite"/>
    <property type="evidence" value="ECO:0007669"/>
    <property type="project" value="TreeGrafter"/>
</dbReference>
<dbReference type="GO" id="GO:0045202">
    <property type="term" value="C:synapse"/>
    <property type="evidence" value="ECO:0007669"/>
    <property type="project" value="GOC"/>
</dbReference>
<evidence type="ECO:0000256" key="8">
    <source>
        <dbReference type="ARBA" id="ARBA00023224"/>
    </source>
</evidence>
<dbReference type="Gene3D" id="1.20.1070.10">
    <property type="entry name" value="Rhodopsin 7-helix transmembrane proteins"/>
    <property type="match status" value="1"/>
</dbReference>
<evidence type="ECO:0000256" key="2">
    <source>
        <dbReference type="ARBA" id="ARBA00022475"/>
    </source>
</evidence>
<dbReference type="PANTHER" id="PTHR24247">
    <property type="entry name" value="5-HYDROXYTRYPTAMINE RECEPTOR"/>
    <property type="match status" value="1"/>
</dbReference>
<keyword evidence="6" id="KW-0472">Membrane</keyword>
<dbReference type="PROSITE" id="PS50262">
    <property type="entry name" value="G_PROTEIN_RECEP_F1_2"/>
    <property type="match status" value="1"/>
</dbReference>
<dbReference type="GO" id="GO:0007268">
    <property type="term" value="P:chemical synaptic transmission"/>
    <property type="evidence" value="ECO:0007669"/>
    <property type="project" value="TreeGrafter"/>
</dbReference>
<dbReference type="PRINTS" id="PR00237">
    <property type="entry name" value="GPCRRHODOPSN"/>
</dbReference>
<dbReference type="SMART" id="SM01381">
    <property type="entry name" value="7TM_GPCR_Srsx"/>
    <property type="match status" value="1"/>
</dbReference>
<evidence type="ECO:0000313" key="10">
    <source>
        <dbReference type="Proteomes" id="UP001152795"/>
    </source>
</evidence>
<evidence type="ECO:0000256" key="6">
    <source>
        <dbReference type="ARBA" id="ARBA00023136"/>
    </source>
</evidence>
<organism evidence="9 10">
    <name type="scientific">Paramuricea clavata</name>
    <name type="common">Red gorgonian</name>
    <name type="synonym">Violescent sea-whip</name>
    <dbReference type="NCBI Taxonomy" id="317549"/>
    <lineage>
        <taxon>Eukaryota</taxon>
        <taxon>Metazoa</taxon>
        <taxon>Cnidaria</taxon>
        <taxon>Anthozoa</taxon>
        <taxon>Octocorallia</taxon>
        <taxon>Malacalcyonacea</taxon>
        <taxon>Plexauridae</taxon>
        <taxon>Paramuricea</taxon>
    </lineage>
</organism>
<reference evidence="9" key="1">
    <citation type="submission" date="2020-04" db="EMBL/GenBank/DDBJ databases">
        <authorList>
            <person name="Alioto T."/>
            <person name="Alioto T."/>
            <person name="Gomez Garrido J."/>
        </authorList>
    </citation>
    <scope>NUCLEOTIDE SEQUENCE</scope>
    <source>
        <strain evidence="9">A484AB</strain>
    </source>
</reference>
<dbReference type="AlphaFoldDB" id="A0A6S7GKV2"/>
<dbReference type="GO" id="GO:0004993">
    <property type="term" value="F:G protein-coupled serotonin receptor activity"/>
    <property type="evidence" value="ECO:0007669"/>
    <property type="project" value="TreeGrafter"/>
</dbReference>
<name>A0A6S7GKV2_PARCT</name>
<dbReference type="GO" id="GO:0007187">
    <property type="term" value="P:G protein-coupled receptor signaling pathway, coupled to cyclic nucleotide second messenger"/>
    <property type="evidence" value="ECO:0007669"/>
    <property type="project" value="TreeGrafter"/>
</dbReference>
<keyword evidence="4" id="KW-1133">Transmembrane helix</keyword>
<dbReference type="OrthoDB" id="5959645at2759"/>
<evidence type="ECO:0000256" key="1">
    <source>
        <dbReference type="ARBA" id="ARBA00004651"/>
    </source>
</evidence>
<evidence type="ECO:0000256" key="5">
    <source>
        <dbReference type="ARBA" id="ARBA00023040"/>
    </source>
</evidence>
<protein>
    <submittedName>
        <fullName evidence="9">Octopamine receptor-like</fullName>
    </submittedName>
</protein>
<evidence type="ECO:0000256" key="4">
    <source>
        <dbReference type="ARBA" id="ARBA00022989"/>
    </source>
</evidence>
<keyword evidence="5" id="KW-0297">G-protein coupled receptor</keyword>
<evidence type="ECO:0000256" key="3">
    <source>
        <dbReference type="ARBA" id="ARBA00022692"/>
    </source>
</evidence>
<gene>
    <name evidence="9" type="ORF">PACLA_8A011433</name>
</gene>
<comment type="caution">
    <text evidence="9">The sequence shown here is derived from an EMBL/GenBank/DDBJ whole genome shotgun (WGS) entry which is preliminary data.</text>
</comment>
<dbReference type="EMBL" id="CACRXK020002012">
    <property type="protein sequence ID" value="CAB3992265.1"/>
    <property type="molecule type" value="Genomic_DNA"/>
</dbReference>
<dbReference type="CDD" id="cd14967">
    <property type="entry name" value="7tmA_amine_R-like"/>
    <property type="match status" value="1"/>
</dbReference>
<keyword evidence="8" id="KW-0807">Transducer</keyword>
<keyword evidence="10" id="KW-1185">Reference proteome</keyword>
<keyword evidence="7 9" id="KW-0675">Receptor</keyword>
<dbReference type="InterPro" id="IPR017452">
    <property type="entry name" value="GPCR_Rhodpsn_7TM"/>
</dbReference>
<evidence type="ECO:0000313" key="9">
    <source>
        <dbReference type="EMBL" id="CAB3992265.1"/>
    </source>
</evidence>
<accession>A0A6S7GKV2</accession>
<keyword evidence="3" id="KW-0812">Transmembrane</keyword>
<dbReference type="InterPro" id="IPR000276">
    <property type="entry name" value="GPCR_Rhodpsn"/>
</dbReference>
<keyword evidence="2" id="KW-1003">Cell membrane</keyword>